<name>A0A9N9S149_9DIPT</name>
<reference evidence="2" key="2">
    <citation type="submission" date="2022-10" db="EMBL/GenBank/DDBJ databases">
        <authorList>
            <consortium name="ENA_rothamsted_submissions"/>
            <consortium name="culmorum"/>
            <person name="King R."/>
        </authorList>
    </citation>
    <scope>NUCLEOTIDE SEQUENCE</scope>
</reference>
<evidence type="ECO:0000313" key="3">
    <source>
        <dbReference type="Proteomes" id="UP001153620"/>
    </source>
</evidence>
<dbReference type="GO" id="GO:0008270">
    <property type="term" value="F:zinc ion binding"/>
    <property type="evidence" value="ECO:0007669"/>
    <property type="project" value="InterPro"/>
</dbReference>
<sequence length="313" mass="37386">MDSNIIHKFESKMCTLCRFTGVNQYFDINSNFIEYNGIYHSLHEILNEALSINIQSGNLSEICLDCKDKVIKFYHFKRKVQETQKQNIRDKKPTNIPQLQKSVKNKQSKVVHNIYDIVKNYTEKCSIVKIRVNENNRKLIIESNEDNHETGSISEDLDQQHSFNHLKIKEEPESDICESSDMISWKCSSQNSHESANLFDFNDVVIIKQEPEDLPDITFEDYSEKYLEETDHHSSMDNSFELDEKDQKISKAALKMRKYREKLKLPENREKFLEHKERQKFWNRRHYLRKQARSSKYNRSSRIYNDFDNFFIS</sequence>
<reference evidence="2" key="1">
    <citation type="submission" date="2022-01" db="EMBL/GenBank/DDBJ databases">
        <authorList>
            <person name="King R."/>
        </authorList>
    </citation>
    <scope>NUCLEOTIDE SEQUENCE</scope>
</reference>
<gene>
    <name evidence="2" type="ORF">CHIRRI_LOCUS10854</name>
</gene>
<accession>A0A9N9S149</accession>
<keyword evidence="3" id="KW-1185">Reference proteome</keyword>
<dbReference type="AlphaFoldDB" id="A0A9N9S149"/>
<dbReference type="EMBL" id="OU895879">
    <property type="protein sequence ID" value="CAG9808008.1"/>
    <property type="molecule type" value="Genomic_DNA"/>
</dbReference>
<dbReference type="InterPro" id="IPR012934">
    <property type="entry name" value="Znf_AD"/>
</dbReference>
<dbReference type="OrthoDB" id="10587626at2759"/>
<feature type="domain" description="ZAD" evidence="1">
    <location>
        <begin position="13"/>
        <end position="90"/>
    </location>
</feature>
<organism evidence="2 3">
    <name type="scientific">Chironomus riparius</name>
    <dbReference type="NCBI Taxonomy" id="315576"/>
    <lineage>
        <taxon>Eukaryota</taxon>
        <taxon>Metazoa</taxon>
        <taxon>Ecdysozoa</taxon>
        <taxon>Arthropoda</taxon>
        <taxon>Hexapoda</taxon>
        <taxon>Insecta</taxon>
        <taxon>Pterygota</taxon>
        <taxon>Neoptera</taxon>
        <taxon>Endopterygota</taxon>
        <taxon>Diptera</taxon>
        <taxon>Nematocera</taxon>
        <taxon>Chironomoidea</taxon>
        <taxon>Chironomidae</taxon>
        <taxon>Chironominae</taxon>
        <taxon>Chironomus</taxon>
    </lineage>
</organism>
<evidence type="ECO:0000313" key="2">
    <source>
        <dbReference type="EMBL" id="CAG9808008.1"/>
    </source>
</evidence>
<proteinExistence type="predicted"/>
<dbReference type="Gene3D" id="3.40.1800.20">
    <property type="match status" value="1"/>
</dbReference>
<dbReference type="GO" id="GO:0005634">
    <property type="term" value="C:nucleus"/>
    <property type="evidence" value="ECO:0007669"/>
    <property type="project" value="InterPro"/>
</dbReference>
<evidence type="ECO:0000259" key="1">
    <source>
        <dbReference type="SMART" id="SM00868"/>
    </source>
</evidence>
<dbReference type="SMART" id="SM00868">
    <property type="entry name" value="zf-AD"/>
    <property type="match status" value="1"/>
</dbReference>
<dbReference type="Proteomes" id="UP001153620">
    <property type="component" value="Chromosome 3"/>
</dbReference>
<dbReference type="Pfam" id="PF07776">
    <property type="entry name" value="zf-AD"/>
    <property type="match status" value="1"/>
</dbReference>
<protein>
    <recommendedName>
        <fullName evidence="1">ZAD domain-containing protein</fullName>
    </recommendedName>
</protein>